<evidence type="ECO:0000313" key="5">
    <source>
        <dbReference type="EMBL" id="MBK1883833.1"/>
    </source>
</evidence>
<feature type="domain" description="HTH tetR-type" evidence="4">
    <location>
        <begin position="9"/>
        <end position="69"/>
    </location>
</feature>
<dbReference type="PRINTS" id="PR00455">
    <property type="entry name" value="HTHTETR"/>
</dbReference>
<feature type="region of interest" description="Disordered" evidence="3">
    <location>
        <begin position="213"/>
        <end position="232"/>
    </location>
</feature>
<feature type="DNA-binding region" description="H-T-H motif" evidence="2">
    <location>
        <begin position="32"/>
        <end position="51"/>
    </location>
</feature>
<dbReference type="Pfam" id="PF00440">
    <property type="entry name" value="TetR_N"/>
    <property type="match status" value="1"/>
</dbReference>
<dbReference type="GO" id="GO:0003700">
    <property type="term" value="F:DNA-binding transcription factor activity"/>
    <property type="evidence" value="ECO:0007669"/>
    <property type="project" value="TreeGrafter"/>
</dbReference>
<evidence type="ECO:0000256" key="1">
    <source>
        <dbReference type="ARBA" id="ARBA00023125"/>
    </source>
</evidence>
<dbReference type="PANTHER" id="PTHR30055:SF181">
    <property type="entry name" value="BLR6905 PROTEIN"/>
    <property type="match status" value="1"/>
</dbReference>
<dbReference type="GO" id="GO:0000976">
    <property type="term" value="F:transcription cis-regulatory region binding"/>
    <property type="evidence" value="ECO:0007669"/>
    <property type="project" value="TreeGrafter"/>
</dbReference>
<keyword evidence="1 2" id="KW-0238">DNA-binding</keyword>
<dbReference type="AlphaFoldDB" id="A0A934SEQ3"/>
<dbReference type="Gene3D" id="1.10.357.10">
    <property type="entry name" value="Tetracycline Repressor, domain 2"/>
    <property type="match status" value="1"/>
</dbReference>
<sequence length="232" mass="25693">MKESSTVLSGPKLRIIDAAEKLFAAKGFDAVSVRDITKEAGANVAAVNYHFGSREGLVSIVVSRYMGPVNEERLRLLDELEAKWEGKVLPIEEVAEAYVRPLVSQVRKSDLSEKLFCKLVGRIFGEQFDCMPPEIERQFVTLIGRYGRAAARSLPHLSVEEVIWRLNLASGSMIHMLTYEDALFRLTKGASGSPSIETNISRFVRFAAAGMKDGAPTEQKSDSGTENSFEFE</sequence>
<comment type="caution">
    <text evidence="5">The sequence shown here is derived from an EMBL/GenBank/DDBJ whole genome shotgun (WGS) entry which is preliminary data.</text>
</comment>
<proteinExistence type="predicted"/>
<evidence type="ECO:0000256" key="3">
    <source>
        <dbReference type="SAM" id="MobiDB-lite"/>
    </source>
</evidence>
<reference evidence="5" key="1">
    <citation type="submission" date="2021-01" db="EMBL/GenBank/DDBJ databases">
        <title>Modified the classification status of verrucomicrobia.</title>
        <authorList>
            <person name="Feng X."/>
        </authorList>
    </citation>
    <scope>NUCLEOTIDE SEQUENCE</scope>
    <source>
        <strain evidence="5">KCTC 22041</strain>
    </source>
</reference>
<dbReference type="Proteomes" id="UP000603141">
    <property type="component" value="Unassembled WGS sequence"/>
</dbReference>
<dbReference type="InterPro" id="IPR041586">
    <property type="entry name" value="PsrA_TetR_C"/>
</dbReference>
<dbReference type="SUPFAM" id="SSF48498">
    <property type="entry name" value="Tetracyclin repressor-like, C-terminal domain"/>
    <property type="match status" value="1"/>
</dbReference>
<evidence type="ECO:0000256" key="2">
    <source>
        <dbReference type="PROSITE-ProRule" id="PRU00335"/>
    </source>
</evidence>
<protein>
    <submittedName>
        <fullName evidence="5">TetR family transcriptional regulator</fullName>
    </submittedName>
</protein>
<name>A0A934SEQ3_9BACT</name>
<feature type="compositionally biased region" description="Polar residues" evidence="3">
    <location>
        <begin position="222"/>
        <end position="232"/>
    </location>
</feature>
<dbReference type="PROSITE" id="PS50977">
    <property type="entry name" value="HTH_TETR_2"/>
    <property type="match status" value="1"/>
</dbReference>
<dbReference type="InterPro" id="IPR050109">
    <property type="entry name" value="HTH-type_TetR-like_transc_reg"/>
</dbReference>
<dbReference type="InterPro" id="IPR001647">
    <property type="entry name" value="HTH_TetR"/>
</dbReference>
<dbReference type="InterPro" id="IPR009057">
    <property type="entry name" value="Homeodomain-like_sf"/>
</dbReference>
<dbReference type="SUPFAM" id="SSF46689">
    <property type="entry name" value="Homeodomain-like"/>
    <property type="match status" value="1"/>
</dbReference>
<evidence type="ECO:0000259" key="4">
    <source>
        <dbReference type="PROSITE" id="PS50977"/>
    </source>
</evidence>
<dbReference type="Pfam" id="PF17939">
    <property type="entry name" value="TetR_C_30"/>
    <property type="match status" value="1"/>
</dbReference>
<dbReference type="InterPro" id="IPR036271">
    <property type="entry name" value="Tet_transcr_reg_TetR-rel_C_sf"/>
</dbReference>
<accession>A0A934SEQ3</accession>
<evidence type="ECO:0000313" key="6">
    <source>
        <dbReference type="Proteomes" id="UP000603141"/>
    </source>
</evidence>
<dbReference type="RefSeq" id="WP_200272386.1">
    <property type="nucleotide sequence ID" value="NZ_JAENIJ010000028.1"/>
</dbReference>
<keyword evidence="6" id="KW-1185">Reference proteome</keyword>
<gene>
    <name evidence="5" type="ORF">JIN85_15555</name>
</gene>
<dbReference type="EMBL" id="JAENIJ010000028">
    <property type="protein sequence ID" value="MBK1883833.1"/>
    <property type="molecule type" value="Genomic_DNA"/>
</dbReference>
<organism evidence="5 6">
    <name type="scientific">Luteolibacter pohnpeiensis</name>
    <dbReference type="NCBI Taxonomy" id="454153"/>
    <lineage>
        <taxon>Bacteria</taxon>
        <taxon>Pseudomonadati</taxon>
        <taxon>Verrucomicrobiota</taxon>
        <taxon>Verrucomicrobiia</taxon>
        <taxon>Verrucomicrobiales</taxon>
        <taxon>Verrucomicrobiaceae</taxon>
        <taxon>Luteolibacter</taxon>
    </lineage>
</organism>
<dbReference type="PANTHER" id="PTHR30055">
    <property type="entry name" value="HTH-TYPE TRANSCRIPTIONAL REGULATOR RUTR"/>
    <property type="match status" value="1"/>
</dbReference>